<name>A0ABU8NE73_9PSEU</name>
<evidence type="ECO:0000313" key="2">
    <source>
        <dbReference type="EMBL" id="MEJ2890623.1"/>
    </source>
</evidence>
<evidence type="ECO:0008006" key="4">
    <source>
        <dbReference type="Google" id="ProtNLM"/>
    </source>
</evidence>
<protein>
    <recommendedName>
        <fullName evidence="4">AAT family amino acid transporter</fullName>
    </recommendedName>
</protein>
<reference evidence="2 3" key="1">
    <citation type="submission" date="2024-03" db="EMBL/GenBank/DDBJ databases">
        <title>Actinomycetospora sp. OC33-EN06, a novel actinomycete isolated from wild orchid (Aerides multiflora).</title>
        <authorList>
            <person name="Suriyachadkun C."/>
        </authorList>
    </citation>
    <scope>NUCLEOTIDE SEQUENCE [LARGE SCALE GENOMIC DNA]</scope>
    <source>
        <strain evidence="2 3">OC33-EN06</strain>
    </source>
</reference>
<evidence type="ECO:0000313" key="3">
    <source>
        <dbReference type="Proteomes" id="UP001370100"/>
    </source>
</evidence>
<evidence type="ECO:0000256" key="1">
    <source>
        <dbReference type="SAM" id="Phobius"/>
    </source>
</evidence>
<feature type="transmembrane region" description="Helical" evidence="1">
    <location>
        <begin position="238"/>
        <end position="264"/>
    </location>
</feature>
<dbReference type="Proteomes" id="UP001370100">
    <property type="component" value="Unassembled WGS sequence"/>
</dbReference>
<gene>
    <name evidence="2" type="ORF">WCD41_29480</name>
</gene>
<keyword evidence="1" id="KW-0812">Transmembrane</keyword>
<feature type="transmembrane region" description="Helical" evidence="1">
    <location>
        <begin position="58"/>
        <end position="78"/>
    </location>
</feature>
<keyword evidence="1" id="KW-1133">Transmembrane helix</keyword>
<feature type="transmembrane region" description="Helical" evidence="1">
    <location>
        <begin position="352"/>
        <end position="370"/>
    </location>
</feature>
<accession>A0ABU8NE73</accession>
<feature type="transmembrane region" description="Helical" evidence="1">
    <location>
        <begin position="307"/>
        <end position="332"/>
    </location>
</feature>
<sequence>MTATLEPSAGIGRRRRRTLPWYAFGLANLAVVVVLSLVSWYLVADPEWSASGIYPQPLTAWMFWTIIAFVWAAFTFELSPFARLGQPWKGLAVAVVTGGLGALITWLLAAGWGSVDASFDGARAEGAGFILGSLIVLYSFVVYVISAVNCGHWPWTRSGLQQPWLGAASFGALVIPVVVLYLVFAVPSMATWAPPDAALLDPYTQIGFFYCVVVSAILTGAVLENWPWRLAGSPGRTALAALVGNLVVGWVLYEALVGVTHLVLGSANVAALGETLPMFGAQVGVCWVFWMVMWPNAFGNRPTGGRLGVVLVGRTVITFVLAVLTFALYYYVLAGVVLHEPAAADGATVSGSALVGMDWLIIWALWYVVAGESWGLPRPHAAVEEETS</sequence>
<feature type="transmembrane region" description="Helical" evidence="1">
    <location>
        <begin position="90"/>
        <end position="109"/>
    </location>
</feature>
<dbReference type="EMBL" id="JBBEGL010000015">
    <property type="protein sequence ID" value="MEJ2890623.1"/>
    <property type="molecule type" value="Genomic_DNA"/>
</dbReference>
<organism evidence="2 3">
    <name type="scientific">Actinomycetospora aeridis</name>
    <dbReference type="NCBI Taxonomy" id="3129231"/>
    <lineage>
        <taxon>Bacteria</taxon>
        <taxon>Bacillati</taxon>
        <taxon>Actinomycetota</taxon>
        <taxon>Actinomycetes</taxon>
        <taxon>Pseudonocardiales</taxon>
        <taxon>Pseudonocardiaceae</taxon>
        <taxon>Actinomycetospora</taxon>
    </lineage>
</organism>
<feature type="transmembrane region" description="Helical" evidence="1">
    <location>
        <begin position="129"/>
        <end position="152"/>
    </location>
</feature>
<keyword evidence="1" id="KW-0472">Membrane</keyword>
<proteinExistence type="predicted"/>
<comment type="caution">
    <text evidence="2">The sequence shown here is derived from an EMBL/GenBank/DDBJ whole genome shotgun (WGS) entry which is preliminary data.</text>
</comment>
<feature type="transmembrane region" description="Helical" evidence="1">
    <location>
        <begin position="21"/>
        <end position="43"/>
    </location>
</feature>
<feature type="transmembrane region" description="Helical" evidence="1">
    <location>
        <begin position="276"/>
        <end position="295"/>
    </location>
</feature>
<dbReference type="RefSeq" id="WP_337718822.1">
    <property type="nucleotide sequence ID" value="NZ_JBBEGL010000015.1"/>
</dbReference>
<feature type="transmembrane region" description="Helical" evidence="1">
    <location>
        <begin position="206"/>
        <end position="226"/>
    </location>
</feature>
<keyword evidence="3" id="KW-1185">Reference proteome</keyword>
<feature type="transmembrane region" description="Helical" evidence="1">
    <location>
        <begin position="164"/>
        <end position="186"/>
    </location>
</feature>